<evidence type="ECO:0000313" key="3">
    <source>
        <dbReference type="Proteomes" id="UP000177372"/>
    </source>
</evidence>
<dbReference type="EMBL" id="MFLZ01000009">
    <property type="protein sequence ID" value="OGG80369.1"/>
    <property type="molecule type" value="Genomic_DNA"/>
</dbReference>
<protein>
    <recommendedName>
        <fullName evidence="1">DUF4015 domain-containing protein</fullName>
    </recommendedName>
</protein>
<dbReference type="AlphaFoldDB" id="A0A1F6F3B8"/>
<dbReference type="Pfam" id="PF13200">
    <property type="entry name" value="DUF4015"/>
    <property type="match status" value="1"/>
</dbReference>
<dbReference type="InterPro" id="IPR017853">
    <property type="entry name" value="GH"/>
</dbReference>
<feature type="domain" description="DUF4015" evidence="1">
    <location>
        <begin position="61"/>
        <end position="392"/>
    </location>
</feature>
<comment type="caution">
    <text evidence="2">The sequence shown here is derived from an EMBL/GenBank/DDBJ whole genome shotgun (WGS) entry which is preliminary data.</text>
</comment>
<dbReference type="STRING" id="1798512.A3A39_04250"/>
<organism evidence="2 3">
    <name type="scientific">Candidatus Kaiserbacteria bacterium RIFCSPLOWO2_01_FULL_54_13</name>
    <dbReference type="NCBI Taxonomy" id="1798512"/>
    <lineage>
        <taxon>Bacteria</taxon>
        <taxon>Candidatus Kaiseribacteriota</taxon>
    </lineage>
</organism>
<name>A0A1F6F3B8_9BACT</name>
<dbReference type="Proteomes" id="UP000177372">
    <property type="component" value="Unassembled WGS sequence"/>
</dbReference>
<evidence type="ECO:0000313" key="2">
    <source>
        <dbReference type="EMBL" id="OGG80369.1"/>
    </source>
</evidence>
<evidence type="ECO:0000259" key="1">
    <source>
        <dbReference type="Pfam" id="PF13200"/>
    </source>
</evidence>
<sequence length="403" mass="45505">MKSPRRWFIAGGLVLAAGIAGATASTSSQLSFVRIASTTPDLLFTPPALVRHLPTPEPQYAIYMTQCVVGTPSMRDSLVKFIDETKLNAVVIDIKDYAGKISFPTANPVLAGSVSDKCRADDMKEFIEKLHEKDIYVIGRITVFQDPFYTKNHPEQSVQSKSRPGEPWKDFKGLSFVAVNARPFWEYIVELSKESYALGFDELNYDYVRWPSDGPMSDIVYPTVNHTGDLERFFQYLSENVKPTGAVMSVDLFGMTTTNIDDLNIGQQLERALPYFDYIAPMVYPSHYPKSFLGLGNPNSDPYKVVNYSMSSAVRRTIATTTSIASFAYTRMGTSTPAIYEKPSYDPRKLRPWLQDFDYGKDYQPQDILDQTRATYDAGLTSWFVWDPANRYTNLRQVLEASQ</sequence>
<reference evidence="2 3" key="1">
    <citation type="journal article" date="2016" name="Nat. Commun.">
        <title>Thousands of microbial genomes shed light on interconnected biogeochemical processes in an aquifer system.</title>
        <authorList>
            <person name="Anantharaman K."/>
            <person name="Brown C.T."/>
            <person name="Hug L.A."/>
            <person name="Sharon I."/>
            <person name="Castelle C.J."/>
            <person name="Probst A.J."/>
            <person name="Thomas B.C."/>
            <person name="Singh A."/>
            <person name="Wilkins M.J."/>
            <person name="Karaoz U."/>
            <person name="Brodie E.L."/>
            <person name="Williams K.H."/>
            <person name="Hubbard S.S."/>
            <person name="Banfield J.F."/>
        </authorList>
    </citation>
    <scope>NUCLEOTIDE SEQUENCE [LARGE SCALE GENOMIC DNA]</scope>
</reference>
<dbReference type="SUPFAM" id="SSF51445">
    <property type="entry name" value="(Trans)glycosidases"/>
    <property type="match status" value="1"/>
</dbReference>
<gene>
    <name evidence="2" type="ORF">A3A39_04250</name>
</gene>
<dbReference type="InterPro" id="IPR025275">
    <property type="entry name" value="DUF4015"/>
</dbReference>
<proteinExistence type="predicted"/>
<accession>A0A1F6F3B8</accession>